<dbReference type="InterPro" id="IPR036812">
    <property type="entry name" value="NAD(P)_OxRdtase_dom_sf"/>
</dbReference>
<evidence type="ECO:0000313" key="3">
    <source>
        <dbReference type="Proteomes" id="UP000460257"/>
    </source>
</evidence>
<dbReference type="SUPFAM" id="SSF51430">
    <property type="entry name" value="NAD(P)-linked oxidoreductase"/>
    <property type="match status" value="1"/>
</dbReference>
<comment type="caution">
    <text evidence="2">The sequence shown here is derived from an EMBL/GenBank/DDBJ whole genome shotgun (WGS) entry which is preliminary data.</text>
</comment>
<organism evidence="2 3">
    <name type="scientific">Candidatus Weimeria bifida</name>
    <dbReference type="NCBI Taxonomy" id="2599074"/>
    <lineage>
        <taxon>Bacteria</taxon>
        <taxon>Bacillati</taxon>
        <taxon>Bacillota</taxon>
        <taxon>Clostridia</taxon>
        <taxon>Lachnospirales</taxon>
        <taxon>Lachnospiraceae</taxon>
        <taxon>Candidatus Weimeria</taxon>
    </lineage>
</organism>
<proteinExistence type="predicted"/>
<dbReference type="Gene3D" id="3.20.20.100">
    <property type="entry name" value="NADP-dependent oxidoreductase domain"/>
    <property type="match status" value="1"/>
</dbReference>
<name>A0A6N7IYB8_9FIRM</name>
<evidence type="ECO:0000259" key="1">
    <source>
        <dbReference type="Pfam" id="PF00248"/>
    </source>
</evidence>
<dbReference type="PANTHER" id="PTHR43638:SF3">
    <property type="entry name" value="ALDEHYDE REDUCTASE"/>
    <property type="match status" value="1"/>
</dbReference>
<dbReference type="EMBL" id="VOGC01000002">
    <property type="protein sequence ID" value="MQN00930.1"/>
    <property type="molecule type" value="Genomic_DNA"/>
</dbReference>
<dbReference type="Proteomes" id="UP000460257">
    <property type="component" value="Unassembled WGS sequence"/>
</dbReference>
<accession>A0A6N7IYB8</accession>
<sequence length="280" mass="30922">MIQTASTTIKLPEVGLGSTVFWYGNREAEKAMARAVDDGLISLIDTAEMYGSGRSEEAVGRVLKEVGRDKVFLVDKILPDNATPAGFRKSLEKSLRRLGTDHIDLYLLHWKEKADLAFVAEAMTEAVEEGLILKWGVSNFDVSDMEDLFAVEHGSDCVTDQVLYNLCERGPEYDLFPWLLEHGVHPMSYSSLGSDMTKTRRTCESCRTIQEISAETGLTPAAIMLAFNTRNHDLCALFGSSSYDHIKTNLAGIGKDITPFLEKINAAFPAPTKKVPLAKI</sequence>
<dbReference type="InterPro" id="IPR023210">
    <property type="entry name" value="NADP_OxRdtase_dom"/>
</dbReference>
<dbReference type="InterPro" id="IPR020471">
    <property type="entry name" value="AKR"/>
</dbReference>
<keyword evidence="3" id="KW-1185">Reference proteome</keyword>
<dbReference type="AlphaFoldDB" id="A0A6N7IYB8"/>
<evidence type="ECO:0000313" key="2">
    <source>
        <dbReference type="EMBL" id="MQN00930.1"/>
    </source>
</evidence>
<protein>
    <submittedName>
        <fullName evidence="2">Aldo/keto reductase</fullName>
    </submittedName>
</protein>
<dbReference type="PANTHER" id="PTHR43638">
    <property type="entry name" value="OXIDOREDUCTASE, ALDO/KETO REDUCTASE FAMILY PROTEIN"/>
    <property type="match status" value="1"/>
</dbReference>
<reference evidence="2" key="1">
    <citation type="journal article" date="2020" name="Appl. Environ. Microbiol.">
        <title>Medium-Chain Fatty Acid Synthesis by 'Candidatus Weimeria bifida' gen. nov., sp. nov., and 'Candidatus Pseudoramibacter fermentans' sp. nov.</title>
        <authorList>
            <person name="Scarborough M.J."/>
            <person name="Myers K.S."/>
            <person name="Donohue T.J."/>
            <person name="Noguera D.R."/>
        </authorList>
    </citation>
    <scope>NUCLEOTIDE SEQUENCE</scope>
    <source>
        <strain evidence="2">LCO1.1</strain>
    </source>
</reference>
<dbReference type="GO" id="GO:0016491">
    <property type="term" value="F:oxidoreductase activity"/>
    <property type="evidence" value="ECO:0007669"/>
    <property type="project" value="InterPro"/>
</dbReference>
<dbReference type="PRINTS" id="PR00069">
    <property type="entry name" value="ALDKETRDTASE"/>
</dbReference>
<gene>
    <name evidence="2" type="ORF">FRC54_02910</name>
</gene>
<dbReference type="Pfam" id="PF00248">
    <property type="entry name" value="Aldo_ket_red"/>
    <property type="match status" value="1"/>
</dbReference>
<feature type="domain" description="NADP-dependent oxidoreductase" evidence="1">
    <location>
        <begin position="26"/>
        <end position="251"/>
    </location>
</feature>